<dbReference type="GO" id="GO:0006529">
    <property type="term" value="P:asparagine biosynthetic process"/>
    <property type="evidence" value="ECO:0007669"/>
    <property type="project" value="InterPro"/>
</dbReference>
<dbReference type="PANTHER" id="PTHR11772">
    <property type="entry name" value="ASPARAGINE SYNTHETASE"/>
    <property type="match status" value="1"/>
</dbReference>
<dbReference type="AlphaFoldDB" id="A0A150J4E3"/>
<evidence type="ECO:0000313" key="4">
    <source>
        <dbReference type="EMBL" id="KYC51995.1"/>
    </source>
</evidence>
<proteinExistence type="predicted"/>
<dbReference type="GO" id="GO:0005829">
    <property type="term" value="C:cytosol"/>
    <property type="evidence" value="ECO:0007669"/>
    <property type="project" value="TreeGrafter"/>
</dbReference>
<sequence length="270" mass="30462">MEKSGLLLKSLSKSMEGLVKKREFVPVSFSGGVDSYITAALVKKYSTPILYTIGNDDSKDLFFSKIASESLESEIRIINYSDKDLVEGIKKTIEIIGVDNSLDVLIGSTFYIIAKRINQDDFDICLSGQGADELFYGYDKYRRALARGEDPVSLRNKDVAELEEILSKREYKIFDSFGIKFLSPFLDEEVRKIGMGIEREYNLKNSDDDLRKHTLREIALGLGAPLEIINRKKKALQYGSGILDDVRRISKEKGLAPSLNAYLESIKKDM</sequence>
<feature type="domain" description="Asparagine synthetase" evidence="3">
    <location>
        <begin position="10"/>
        <end position="149"/>
    </location>
</feature>
<dbReference type="PANTHER" id="PTHR11772:SF2">
    <property type="entry name" value="ASPARAGINE SYNTHETASE [GLUTAMINE-HYDROLYZING]"/>
    <property type="match status" value="1"/>
</dbReference>
<organism evidence="4 5">
    <name type="scientific">Candidatus Methanofastidiosum methylothiophilum</name>
    <dbReference type="NCBI Taxonomy" id="1705564"/>
    <lineage>
        <taxon>Archaea</taxon>
        <taxon>Methanobacteriati</taxon>
        <taxon>Methanobacteriota</taxon>
        <taxon>Stenosarchaea group</taxon>
        <taxon>Candidatus Methanofastidiosia</taxon>
        <taxon>Candidatus Methanofastidiosales</taxon>
        <taxon>Candidatus Methanofastidiosaceae</taxon>
        <taxon>Candidatus Methanofastidiosum</taxon>
    </lineage>
</organism>
<dbReference type="InterPro" id="IPR001962">
    <property type="entry name" value="Asn_synthase"/>
</dbReference>
<dbReference type="SUPFAM" id="SSF52402">
    <property type="entry name" value="Adenine nucleotide alpha hydrolases-like"/>
    <property type="match status" value="1"/>
</dbReference>
<accession>A0A150J4E3</accession>
<name>A0A150J4E3_9EURY</name>
<dbReference type="InterPro" id="IPR014729">
    <property type="entry name" value="Rossmann-like_a/b/a_fold"/>
</dbReference>
<dbReference type="Pfam" id="PF00733">
    <property type="entry name" value="Asn_synthase"/>
    <property type="match status" value="2"/>
</dbReference>
<reference evidence="4 5" key="1">
    <citation type="journal article" date="2016" name="ISME J.">
        <title>Chasing the elusive Euryarchaeota class WSA2: genomes reveal a uniquely fastidious methyl-reducing methanogen.</title>
        <authorList>
            <person name="Nobu M.K."/>
            <person name="Narihiro T."/>
            <person name="Kuroda K."/>
            <person name="Mei R."/>
            <person name="Liu W.T."/>
        </authorList>
    </citation>
    <scope>NUCLEOTIDE SEQUENCE [LARGE SCALE GENOMIC DNA]</scope>
    <source>
        <strain evidence="4">U1lsi0528_Bin055</strain>
    </source>
</reference>
<dbReference type="GO" id="GO:0005524">
    <property type="term" value="F:ATP binding"/>
    <property type="evidence" value="ECO:0007669"/>
    <property type="project" value="UniProtKB-KW"/>
</dbReference>
<dbReference type="GO" id="GO:0004066">
    <property type="term" value="F:asparagine synthase (glutamine-hydrolyzing) activity"/>
    <property type="evidence" value="ECO:0007669"/>
    <property type="project" value="InterPro"/>
</dbReference>
<dbReference type="CDD" id="cd01991">
    <property type="entry name" value="Asn_synthase_B_C"/>
    <property type="match status" value="1"/>
</dbReference>
<keyword evidence="1" id="KW-0547">Nucleotide-binding</keyword>
<dbReference type="Proteomes" id="UP000075398">
    <property type="component" value="Unassembled WGS sequence"/>
</dbReference>
<dbReference type="Gene3D" id="3.40.50.620">
    <property type="entry name" value="HUPs"/>
    <property type="match status" value="1"/>
</dbReference>
<evidence type="ECO:0000259" key="3">
    <source>
        <dbReference type="Pfam" id="PF00733"/>
    </source>
</evidence>
<gene>
    <name evidence="4" type="ORF">AMQ22_01057</name>
</gene>
<evidence type="ECO:0000256" key="2">
    <source>
        <dbReference type="ARBA" id="ARBA00022840"/>
    </source>
</evidence>
<comment type="caution">
    <text evidence="4">The sequence shown here is derived from an EMBL/GenBank/DDBJ whole genome shotgun (WGS) entry which is preliminary data.</text>
</comment>
<protein>
    <submittedName>
        <fullName evidence="4">Asparagine synthetase B</fullName>
    </submittedName>
</protein>
<evidence type="ECO:0000313" key="5">
    <source>
        <dbReference type="Proteomes" id="UP000075398"/>
    </source>
</evidence>
<dbReference type="InterPro" id="IPR050795">
    <property type="entry name" value="Asn_Synthetase"/>
</dbReference>
<evidence type="ECO:0000256" key="1">
    <source>
        <dbReference type="ARBA" id="ARBA00022741"/>
    </source>
</evidence>
<feature type="domain" description="Asparagine synthetase" evidence="3">
    <location>
        <begin position="175"/>
        <end position="241"/>
    </location>
</feature>
<keyword evidence="2" id="KW-0067">ATP-binding</keyword>
<dbReference type="EMBL" id="LNGC01000038">
    <property type="protein sequence ID" value="KYC51995.1"/>
    <property type="molecule type" value="Genomic_DNA"/>
</dbReference>